<proteinExistence type="predicted"/>
<name>A0A0F9A8H1_9ZZZZ</name>
<evidence type="ECO:0000313" key="1">
    <source>
        <dbReference type="EMBL" id="KKK94460.1"/>
    </source>
</evidence>
<dbReference type="InterPro" id="IPR002052">
    <property type="entry name" value="DNA_methylase_N6_adenine_CS"/>
</dbReference>
<accession>A0A0F9A8H1</accession>
<dbReference type="AlphaFoldDB" id="A0A0F9A8H1"/>
<dbReference type="PROSITE" id="PS00092">
    <property type="entry name" value="N6_MTASE"/>
    <property type="match status" value="1"/>
</dbReference>
<dbReference type="InterPro" id="IPR029063">
    <property type="entry name" value="SAM-dependent_MTases_sf"/>
</dbReference>
<protein>
    <recommendedName>
        <fullName evidence="2">DNA methylase N-4/N-6 domain-containing protein</fullName>
    </recommendedName>
</protein>
<dbReference type="GO" id="GO:0032259">
    <property type="term" value="P:methylation"/>
    <property type="evidence" value="ECO:0007669"/>
    <property type="project" value="InterPro"/>
</dbReference>
<organism evidence="1">
    <name type="scientific">marine sediment metagenome</name>
    <dbReference type="NCBI Taxonomy" id="412755"/>
    <lineage>
        <taxon>unclassified sequences</taxon>
        <taxon>metagenomes</taxon>
        <taxon>ecological metagenomes</taxon>
    </lineage>
</organism>
<comment type="caution">
    <text evidence="1">The sequence shown here is derived from an EMBL/GenBank/DDBJ whole genome shotgun (WGS) entry which is preliminary data.</text>
</comment>
<dbReference type="SUPFAM" id="SSF53335">
    <property type="entry name" value="S-adenosyl-L-methionine-dependent methyltransferases"/>
    <property type="match status" value="1"/>
</dbReference>
<sequence length="160" mass="18491">MKQEVINKDCLEYMKELPDNYFDLIITDPPYGIDVCKGGTVGGGKLAKVKNYGKCDWDNSIPSKEVFEEMLRVSKNQIIWGGNYFADYLPASQGWLVWNKGQRGFSLADGEMAWTSFDRAMRIFDYPRGVFLADESRCHPYASVRYLERRELFQVDRVTC</sequence>
<dbReference type="GO" id="GO:0003676">
    <property type="term" value="F:nucleic acid binding"/>
    <property type="evidence" value="ECO:0007669"/>
    <property type="project" value="InterPro"/>
</dbReference>
<gene>
    <name evidence="1" type="ORF">LCGC14_2682670</name>
</gene>
<dbReference type="EMBL" id="LAZR01047334">
    <property type="protein sequence ID" value="KKK94460.1"/>
    <property type="molecule type" value="Genomic_DNA"/>
</dbReference>
<evidence type="ECO:0008006" key="2">
    <source>
        <dbReference type="Google" id="ProtNLM"/>
    </source>
</evidence>
<dbReference type="GO" id="GO:0008168">
    <property type="term" value="F:methyltransferase activity"/>
    <property type="evidence" value="ECO:0007669"/>
    <property type="project" value="InterPro"/>
</dbReference>
<reference evidence="1" key="1">
    <citation type="journal article" date="2015" name="Nature">
        <title>Complex archaea that bridge the gap between prokaryotes and eukaryotes.</title>
        <authorList>
            <person name="Spang A."/>
            <person name="Saw J.H."/>
            <person name="Jorgensen S.L."/>
            <person name="Zaremba-Niedzwiedzka K."/>
            <person name="Martijn J."/>
            <person name="Lind A.E."/>
            <person name="van Eijk R."/>
            <person name="Schleper C."/>
            <person name="Guy L."/>
            <person name="Ettema T.J."/>
        </authorList>
    </citation>
    <scope>NUCLEOTIDE SEQUENCE</scope>
</reference>
<dbReference type="Gene3D" id="3.40.50.150">
    <property type="entry name" value="Vaccinia Virus protein VP39"/>
    <property type="match status" value="1"/>
</dbReference>